<dbReference type="AlphaFoldDB" id="A0A2K8T9F8"/>
<proteinExistence type="predicted"/>
<evidence type="ECO:0000313" key="3">
    <source>
        <dbReference type="Proteomes" id="UP000232003"/>
    </source>
</evidence>
<keyword evidence="2" id="KW-0614">Plasmid</keyword>
<dbReference type="Proteomes" id="UP000232003">
    <property type="component" value="Plasmid pNFSY08"/>
</dbReference>
<protein>
    <submittedName>
        <fullName evidence="2">Uncharacterized protein</fullName>
    </submittedName>
</protein>
<gene>
    <name evidence="2" type="ORF">COO91_10551</name>
</gene>
<name>A0A2K8T9F8_9NOSO</name>
<feature type="region of interest" description="Disordered" evidence="1">
    <location>
        <begin position="1"/>
        <end position="20"/>
    </location>
</feature>
<evidence type="ECO:0000313" key="2">
    <source>
        <dbReference type="EMBL" id="AUB44328.1"/>
    </source>
</evidence>
<evidence type="ECO:0000256" key="1">
    <source>
        <dbReference type="SAM" id="MobiDB-lite"/>
    </source>
</evidence>
<reference evidence="2 3" key="1">
    <citation type="submission" date="2017-11" db="EMBL/GenBank/DDBJ databases">
        <title>Complete genome of a free-living desiccation-tolerant cyanobacterium and its photosynthetic adaptation to extreme terrestrial habitat.</title>
        <authorList>
            <person name="Shang J."/>
        </authorList>
    </citation>
    <scope>NUCLEOTIDE SEQUENCE [LARGE SCALE GENOMIC DNA]</scope>
    <source>
        <strain evidence="2 3">CCNUN1</strain>
        <plasmid evidence="3">pnfsy08</plasmid>
    </source>
</reference>
<dbReference type="EMBL" id="CP024793">
    <property type="protein sequence ID" value="AUB44328.1"/>
    <property type="molecule type" value="Genomic_DNA"/>
</dbReference>
<organism evidence="2 3">
    <name type="scientific">Nostoc flagelliforme CCNUN1</name>
    <dbReference type="NCBI Taxonomy" id="2038116"/>
    <lineage>
        <taxon>Bacteria</taxon>
        <taxon>Bacillati</taxon>
        <taxon>Cyanobacteriota</taxon>
        <taxon>Cyanophyceae</taxon>
        <taxon>Nostocales</taxon>
        <taxon>Nostocaceae</taxon>
        <taxon>Nostoc</taxon>
    </lineage>
</organism>
<keyword evidence="3" id="KW-1185">Reference proteome</keyword>
<dbReference type="KEGG" id="nfl:COO91_10551"/>
<sequence>MMDAVLTSPSIRGKMSSDSESYAKELMSRFQYCDRHG</sequence>
<accession>A0A2K8T9F8</accession>
<geneLocation type="plasmid" evidence="3">
    <name>pnfsy08</name>
</geneLocation>